<proteinExistence type="predicted"/>
<gene>
    <name evidence="2" type="ORF">CINCED_3A011456</name>
</gene>
<accession>A0A5E4MJS9</accession>
<protein>
    <recommendedName>
        <fullName evidence="4">Ankyrin repeat-containing domain</fullName>
    </recommendedName>
</protein>
<evidence type="ECO:0000313" key="2">
    <source>
        <dbReference type="EMBL" id="VVC31164.1"/>
    </source>
</evidence>
<sequence>MDCLDFDSEHKITPLHIVTENSLLRLVKTLLEKKRKSLFKDGNVWNSRESANYDNMSQLLKKVEKDGHLTNDDKIVPIACLSAIIGATIIVWRIEKSNILIEAASITLAAPQIQHCY</sequence>
<keyword evidence="1" id="KW-0812">Transmembrane</keyword>
<feature type="transmembrane region" description="Helical" evidence="1">
    <location>
        <begin position="75"/>
        <end position="92"/>
    </location>
</feature>
<name>A0A5E4MJS9_9HEMI</name>
<keyword evidence="1" id="KW-0472">Membrane</keyword>
<organism evidence="2 3">
    <name type="scientific">Cinara cedri</name>
    <dbReference type="NCBI Taxonomy" id="506608"/>
    <lineage>
        <taxon>Eukaryota</taxon>
        <taxon>Metazoa</taxon>
        <taxon>Ecdysozoa</taxon>
        <taxon>Arthropoda</taxon>
        <taxon>Hexapoda</taxon>
        <taxon>Insecta</taxon>
        <taxon>Pterygota</taxon>
        <taxon>Neoptera</taxon>
        <taxon>Paraneoptera</taxon>
        <taxon>Hemiptera</taxon>
        <taxon>Sternorrhyncha</taxon>
        <taxon>Aphidomorpha</taxon>
        <taxon>Aphidoidea</taxon>
        <taxon>Aphididae</taxon>
        <taxon>Lachninae</taxon>
        <taxon>Cinara</taxon>
    </lineage>
</organism>
<reference evidence="2 3" key="1">
    <citation type="submission" date="2019-08" db="EMBL/GenBank/DDBJ databases">
        <authorList>
            <person name="Alioto T."/>
            <person name="Alioto T."/>
            <person name="Gomez Garrido J."/>
        </authorList>
    </citation>
    <scope>NUCLEOTIDE SEQUENCE [LARGE SCALE GENOMIC DNA]</scope>
</reference>
<dbReference type="AlphaFoldDB" id="A0A5E4MJS9"/>
<dbReference type="EMBL" id="CABPRJ010000612">
    <property type="protein sequence ID" value="VVC31164.1"/>
    <property type="molecule type" value="Genomic_DNA"/>
</dbReference>
<evidence type="ECO:0000256" key="1">
    <source>
        <dbReference type="SAM" id="Phobius"/>
    </source>
</evidence>
<evidence type="ECO:0008006" key="4">
    <source>
        <dbReference type="Google" id="ProtNLM"/>
    </source>
</evidence>
<evidence type="ECO:0000313" key="3">
    <source>
        <dbReference type="Proteomes" id="UP000325440"/>
    </source>
</evidence>
<keyword evidence="3" id="KW-1185">Reference proteome</keyword>
<dbReference type="Proteomes" id="UP000325440">
    <property type="component" value="Unassembled WGS sequence"/>
</dbReference>
<keyword evidence="1" id="KW-1133">Transmembrane helix</keyword>